<keyword evidence="1" id="KW-0802">TPR repeat</keyword>
<sequence length="307" mass="34213">MKRLLLCATLLLFTGCVSKNYDYLSADKSIVESKKLSLTIYPQEAYFCGPASLATLLTHQNVEFVYGDVVGTTFTPELLGSLQMEMKATARRYGLIPYALNPGLAPILSEVSNNTPVLVLFNLGLTPLPAWHYAVVTGFDKADKKVFLSAPKGDQTWMSFDDFEMFSQRGGSWAIVALKPPLLPIASNEPAMIRAITDMYDVGYKEQAKLSAINYVATYPSSTLGSVMLANMYMEMQDYLNATAEYKRALALKPHDPVLLNNLAQSLMRENKLREAKQYALEAVDIGGVFSVEYQKTLEEIKRRLQE</sequence>
<dbReference type="AlphaFoldDB" id="A0A1D7TJA4"/>
<dbReference type="PATRIC" id="fig|1193502.14.peg.1305"/>
<dbReference type="STRING" id="1193502.SHALO_1285"/>
<dbReference type="InterPro" id="IPR019734">
    <property type="entry name" value="TPR_rpt"/>
</dbReference>
<dbReference type="NCBIfam" id="NF033920">
    <property type="entry name" value="C39_PA2778_fam"/>
    <property type="match status" value="1"/>
</dbReference>
<dbReference type="PROSITE" id="PS50005">
    <property type="entry name" value="TPR"/>
    <property type="match status" value="1"/>
</dbReference>
<evidence type="ECO:0000313" key="4">
    <source>
        <dbReference type="Proteomes" id="UP000094609"/>
    </source>
</evidence>
<gene>
    <name evidence="3" type="ORF">SHALO_1285</name>
</gene>
<dbReference type="Gene3D" id="1.25.40.10">
    <property type="entry name" value="Tetratricopeptide repeat domain"/>
    <property type="match status" value="1"/>
</dbReference>
<name>A0A1D7TJA4_9BACT</name>
<feature type="chain" id="PRO_5009099425" evidence="2">
    <location>
        <begin position="20"/>
        <end position="307"/>
    </location>
</feature>
<accession>A0A1D7TJA4</accession>
<evidence type="ECO:0000256" key="1">
    <source>
        <dbReference type="PROSITE-ProRule" id="PRU00339"/>
    </source>
</evidence>
<keyword evidence="4" id="KW-1185">Reference proteome</keyword>
<feature type="repeat" description="TPR" evidence="1">
    <location>
        <begin position="223"/>
        <end position="256"/>
    </location>
</feature>
<evidence type="ECO:0000313" key="3">
    <source>
        <dbReference type="EMBL" id="AOO65063.1"/>
    </source>
</evidence>
<dbReference type="Proteomes" id="UP000094609">
    <property type="component" value="Chromosome"/>
</dbReference>
<dbReference type="SUPFAM" id="SSF48452">
    <property type="entry name" value="TPR-like"/>
    <property type="match status" value="1"/>
</dbReference>
<keyword evidence="2" id="KW-0732">Signal</keyword>
<dbReference type="InterPro" id="IPR011990">
    <property type="entry name" value="TPR-like_helical_dom_sf"/>
</dbReference>
<dbReference type="SMART" id="SM00028">
    <property type="entry name" value="TPR"/>
    <property type="match status" value="2"/>
</dbReference>
<reference evidence="4" key="1">
    <citation type="submission" date="2016-08" db="EMBL/GenBank/DDBJ databases">
        <title>Complete genome sequence of the organohalide-respiring Epsilonproteobacterium Sulfurospirillum halorespirans.</title>
        <authorList>
            <person name="Goris T."/>
            <person name="Zimmermann J."/>
            <person name="Schenz B."/>
            <person name="Lemos M."/>
            <person name="Hackermueller J."/>
            <person name="Diekert G."/>
        </authorList>
    </citation>
    <scope>NUCLEOTIDE SEQUENCE [LARGE SCALE GENOMIC DNA]</scope>
    <source>
        <strain>DSM 13726</strain>
        <strain evidence="4">PCE-M2</strain>
    </source>
</reference>
<dbReference type="KEGG" id="shal:SHALO_1285"/>
<evidence type="ECO:0000256" key="2">
    <source>
        <dbReference type="SAM" id="SignalP"/>
    </source>
</evidence>
<dbReference type="RefSeq" id="WP_069477877.1">
    <property type="nucleotide sequence ID" value="NZ_CP017111.1"/>
</dbReference>
<dbReference type="Pfam" id="PF13181">
    <property type="entry name" value="TPR_8"/>
    <property type="match status" value="1"/>
</dbReference>
<organism evidence="3 4">
    <name type="scientific">Sulfurospirillum halorespirans DSM 13726</name>
    <dbReference type="NCBI Taxonomy" id="1193502"/>
    <lineage>
        <taxon>Bacteria</taxon>
        <taxon>Pseudomonadati</taxon>
        <taxon>Campylobacterota</taxon>
        <taxon>Epsilonproteobacteria</taxon>
        <taxon>Campylobacterales</taxon>
        <taxon>Sulfurospirillaceae</taxon>
        <taxon>Sulfurospirillum</taxon>
    </lineage>
</organism>
<protein>
    <submittedName>
        <fullName evidence="3">Putative peptidase</fullName>
    </submittedName>
</protein>
<feature type="signal peptide" evidence="2">
    <location>
        <begin position="1"/>
        <end position="19"/>
    </location>
</feature>
<dbReference type="PROSITE" id="PS51257">
    <property type="entry name" value="PROKAR_LIPOPROTEIN"/>
    <property type="match status" value="1"/>
</dbReference>
<dbReference type="Gene3D" id="3.90.70.10">
    <property type="entry name" value="Cysteine proteinases"/>
    <property type="match status" value="1"/>
</dbReference>
<proteinExistence type="predicted"/>
<dbReference type="EMBL" id="CP017111">
    <property type="protein sequence ID" value="AOO65063.1"/>
    <property type="molecule type" value="Genomic_DNA"/>
</dbReference>